<dbReference type="Proteomes" id="UP000438448">
    <property type="component" value="Unassembled WGS sequence"/>
</dbReference>
<evidence type="ECO:0008006" key="4">
    <source>
        <dbReference type="Google" id="ProtNLM"/>
    </source>
</evidence>
<sequence length="670" mass="71586">MAAAIVAVSSTLFAPCVTASAGTPQCTPTTPNGPLWVTANCVDPTYGKPVIDSQADITYPVVAHKVTGHFNGTDKRFTIELPPKDMWQGRFFQLVYPLLDETIDDRNLEFYVASGGYGVQTNGGSGYRVDAAAAKFAKTVAARYYGTNQRIYGYLFGGSGGSYETIGADENTIGVWDGAVPYIPGVPTSIPNNFFIRALGSIVLRNKASQIADAVAPGGSGDPAAGLNAMQRAVLSELTRSGVPLRALEDYQYVFGLNGNTTPAGPDELLGFASAVRAADATYADDFWSKPGYLGAEKSALGDFLRAGKVDRTVRITAVNRDPQGNPTSLVLDGIPANPYGTGLDFTLFAADGANRGSLSGSLDTATKIFTLAGGNSGGALAAIAAGAELRIDNRWYLALPAYQRYQVPTRPGFYSFDQYRGLAGIPRYPRRPAQVDIGIAAGVTGGGTYSGSIHAKTIVVGNLLDSDAFAWDGDWYSQQVKQALGNAYHDNFRLWYNDNADHIAPGRTDRLIDYTGILHQALRDVAAWAEKGIPPAESTRYRQQDSQITVPATAAERRGIQPVVDLTADGKNRVEVHTGTAVTFKARIQVPPGQGKIVDIAWNYTGTGAFKTIQLTGSPRESIDVTKTFTFDKPGTYFPALLATAQRGGDANARYTRVQNLGRMRVVVH</sequence>
<protein>
    <recommendedName>
        <fullName evidence="4">Tat pathway signal sequence domain protein</fullName>
    </recommendedName>
</protein>
<dbReference type="AlphaFoldDB" id="A0A7K0D6R2"/>
<keyword evidence="3" id="KW-1185">Reference proteome</keyword>
<evidence type="ECO:0000313" key="3">
    <source>
        <dbReference type="Proteomes" id="UP000438448"/>
    </source>
</evidence>
<gene>
    <name evidence="2" type="ORF">NRB20_45510</name>
</gene>
<proteinExistence type="predicted"/>
<reference evidence="2 3" key="1">
    <citation type="submission" date="2019-10" db="EMBL/GenBank/DDBJ databases">
        <title>Nocardia macrotermitis sp. nov. and Nocardia aurantia sp. nov., isolated from the gut of fungus growing-termite Macrotermes natalensis.</title>
        <authorList>
            <person name="Benndorf R."/>
            <person name="Schwitalla J."/>
            <person name="Martin K."/>
            <person name="De Beer W."/>
            <person name="Kaster A.-K."/>
            <person name="Vollmers J."/>
            <person name="Poulsen M."/>
            <person name="Beemelmanns C."/>
        </authorList>
    </citation>
    <scope>NUCLEOTIDE SEQUENCE [LARGE SCALE GENOMIC DNA]</scope>
    <source>
        <strain evidence="2 3">RB20</strain>
    </source>
</reference>
<accession>A0A7K0D6R2</accession>
<feature type="chain" id="PRO_5029904474" description="Tat pathway signal sequence domain protein" evidence="1">
    <location>
        <begin position="22"/>
        <end position="670"/>
    </location>
</feature>
<dbReference type="EMBL" id="WEGK01000010">
    <property type="protein sequence ID" value="MQY21440.1"/>
    <property type="molecule type" value="Genomic_DNA"/>
</dbReference>
<organism evidence="2 3">
    <name type="scientific">Nocardia macrotermitis</name>
    <dbReference type="NCBI Taxonomy" id="2585198"/>
    <lineage>
        <taxon>Bacteria</taxon>
        <taxon>Bacillati</taxon>
        <taxon>Actinomycetota</taxon>
        <taxon>Actinomycetes</taxon>
        <taxon>Mycobacteriales</taxon>
        <taxon>Nocardiaceae</taxon>
        <taxon>Nocardia</taxon>
    </lineage>
</organism>
<comment type="caution">
    <text evidence="2">The sequence shown here is derived from an EMBL/GenBank/DDBJ whole genome shotgun (WGS) entry which is preliminary data.</text>
</comment>
<evidence type="ECO:0000313" key="2">
    <source>
        <dbReference type="EMBL" id="MQY21440.1"/>
    </source>
</evidence>
<feature type="signal peptide" evidence="1">
    <location>
        <begin position="1"/>
        <end position="21"/>
    </location>
</feature>
<keyword evidence="1" id="KW-0732">Signal</keyword>
<evidence type="ECO:0000256" key="1">
    <source>
        <dbReference type="SAM" id="SignalP"/>
    </source>
</evidence>
<name>A0A7K0D6R2_9NOCA</name>